<dbReference type="Pfam" id="PF05193">
    <property type="entry name" value="Peptidase_M16_C"/>
    <property type="match status" value="1"/>
</dbReference>
<dbReference type="InterPro" id="IPR011765">
    <property type="entry name" value="Pept_M16_N"/>
</dbReference>
<gene>
    <name evidence="14" type="ORF">CTEN210_01736</name>
</gene>
<keyword evidence="6" id="KW-0862">Zinc</keyword>
<dbReference type="InterPro" id="IPR050626">
    <property type="entry name" value="Peptidase_M16"/>
</dbReference>
<dbReference type="Pfam" id="PF00675">
    <property type="entry name" value="Peptidase_M16"/>
    <property type="match status" value="1"/>
</dbReference>
<evidence type="ECO:0000256" key="3">
    <source>
        <dbReference type="ARBA" id="ARBA00022670"/>
    </source>
</evidence>
<evidence type="ECO:0000256" key="5">
    <source>
        <dbReference type="ARBA" id="ARBA00022801"/>
    </source>
</evidence>
<keyword evidence="3" id="KW-0645">Protease</keyword>
<keyword evidence="9" id="KW-0812">Transmembrane</keyword>
<dbReference type="AlphaFoldDB" id="A0AAD3CFQ6"/>
<sequence length="1144" mass="128973">MHDIETSSLPAVIKGKADWREYRPLRLPNGVTCVLVQDKESKTTACSVSVAVGASADPRELSGLAHFCEHMCFLGSEAYPKENEFKSYLSSHGGRSNASTSMSQTCYKFDVLADHAEKVIDIFANFFIAPLFTQSGTSREVNAVDSENSKNESNDGRRRLQILKALADPNHHYSKFSTGNSKTLPAVDEDKAGFVREALLAFHKKHYTPENMTVVVVGPQSLDTLEEWIVPRFARVRNNFEEKSQEKMSKAEKLVDVAAKDLPKDSFGCPPVPYNPAFKAEVQKNQWPVILTTKPLQSLRKLYLYFPLPSTREYGDQSPYGLLGHLIGHEGKGSIFSDLQNKELITSLSAGPRLADIDQSLMQINISLTEKGEQQWQEVVSTVFQYCKMLQRTCENVKNGDEKDISELHRIWDEIITVRKLNFDQNSPSNAYSFAPNFANSVRKNGTEKCLSIGSLLEETKESLPFDLFSQFLSQMTPENCFIERCSKKAWEEATGGNEEIPDTNPDDIFGLKVEQWYGVKYHLSPIEKSVVKLWNENFNPGSTYLRLPDKNEFIARDLSLCDDLAKNGPRISHEMKPPNLINIDGFGRLWHRLDDRYCLPKSSVSILLRTPSTNNILDQKSNKWIYDTDTAMHTSILLNVFSDALAQETYDAEIAGLHWNLSNTPSGLILRCSGYSEHLPKFTLHILSLFFADQKTIDGVFLEEKYLSAIKDRFLRSFSSYFESKRADTYASYYTGFLLSSESKGMHDTIRATESIDLSSLRRHHHNLISNCKFEVDCLVGGNISKADAEKLFDGVKNIVEGTSRMDDVTPNVITGPIERKLKEGEEVHLHFQSQNTEEQNGCVLMSFQSSTPAFKGRHLSTNESLVRSAAVRTICHMIREPMFNQLRTKEQLGYIVSAYYDNSLSCTSNKDQSSLDETSTALSSTTPIDSLVINVLSKKVPPPVLTQRIDEFLNTFGDKLKYLPEEEMKSHTDALSKKMKKPKQKLGDEMHVQQTKIRNYAPEIIGSNGASGKMPWDSGKELADAIEGLNRADLVKTWNDMVVGKRRTRIVSHVYGNTFPFKDTYLSDFEARNKRRNVQVLTSLDSIKDKRNTLAQYSDRIQTCGRSNLLNRRNVAVLGAIGTGLAFFLLSKRNTSVGDKKK</sequence>
<evidence type="ECO:0000313" key="15">
    <source>
        <dbReference type="Proteomes" id="UP001054902"/>
    </source>
</evidence>
<dbReference type="InterPro" id="IPR001431">
    <property type="entry name" value="Pept_M16_Zn_BS"/>
</dbReference>
<organism evidence="14 15">
    <name type="scientific">Chaetoceros tenuissimus</name>
    <dbReference type="NCBI Taxonomy" id="426638"/>
    <lineage>
        <taxon>Eukaryota</taxon>
        <taxon>Sar</taxon>
        <taxon>Stramenopiles</taxon>
        <taxon>Ochrophyta</taxon>
        <taxon>Bacillariophyta</taxon>
        <taxon>Coscinodiscophyceae</taxon>
        <taxon>Chaetocerotophycidae</taxon>
        <taxon>Chaetocerotales</taxon>
        <taxon>Chaetocerotaceae</taxon>
        <taxon>Chaetoceros</taxon>
    </lineage>
</organism>
<accession>A0AAD3CFQ6</accession>
<evidence type="ECO:0000256" key="9">
    <source>
        <dbReference type="SAM" id="Phobius"/>
    </source>
</evidence>
<evidence type="ECO:0000256" key="2">
    <source>
        <dbReference type="ARBA" id="ARBA00007261"/>
    </source>
</evidence>
<dbReference type="GO" id="GO:0046872">
    <property type="term" value="F:metal ion binding"/>
    <property type="evidence" value="ECO:0007669"/>
    <property type="project" value="UniProtKB-KW"/>
</dbReference>
<feature type="domain" description="Peptidase M16 C-terminal" evidence="11">
    <location>
        <begin position="195"/>
        <end position="392"/>
    </location>
</feature>
<dbReference type="SUPFAM" id="SSF63411">
    <property type="entry name" value="LuxS/MPP-like metallohydrolase"/>
    <property type="match status" value="4"/>
</dbReference>
<keyword evidence="9" id="KW-1133">Transmembrane helix</keyword>
<dbReference type="GO" id="GO:0005739">
    <property type="term" value="C:mitochondrion"/>
    <property type="evidence" value="ECO:0007669"/>
    <property type="project" value="TreeGrafter"/>
</dbReference>
<evidence type="ECO:0000313" key="14">
    <source>
        <dbReference type="EMBL" id="GFH45262.1"/>
    </source>
</evidence>
<keyword evidence="9" id="KW-0472">Membrane</keyword>
<dbReference type="Proteomes" id="UP001054902">
    <property type="component" value="Unassembled WGS sequence"/>
</dbReference>
<dbReference type="GO" id="GO:0043171">
    <property type="term" value="P:peptide catabolic process"/>
    <property type="evidence" value="ECO:0007669"/>
    <property type="project" value="TreeGrafter"/>
</dbReference>
<keyword evidence="7" id="KW-0482">Metalloprotease</keyword>
<reference evidence="14 15" key="1">
    <citation type="journal article" date="2021" name="Sci. Rep.">
        <title>The genome of the diatom Chaetoceros tenuissimus carries an ancient integrated fragment of an extant virus.</title>
        <authorList>
            <person name="Hongo Y."/>
            <person name="Kimura K."/>
            <person name="Takaki Y."/>
            <person name="Yoshida Y."/>
            <person name="Baba S."/>
            <person name="Kobayashi G."/>
            <person name="Nagasaki K."/>
            <person name="Hano T."/>
            <person name="Tomaru Y."/>
        </authorList>
    </citation>
    <scope>NUCLEOTIDE SEQUENCE [LARGE SCALE GENOMIC DNA]</scope>
    <source>
        <strain evidence="14 15">NIES-3715</strain>
    </source>
</reference>
<dbReference type="EMBL" id="BLLK01000020">
    <property type="protein sequence ID" value="GFH45262.1"/>
    <property type="molecule type" value="Genomic_DNA"/>
</dbReference>
<feature type="domain" description="Peptidase M16 N-terminal" evidence="10">
    <location>
        <begin position="34"/>
        <end position="158"/>
    </location>
</feature>
<comment type="similarity">
    <text evidence="2 8">Belongs to the peptidase M16 family.</text>
</comment>
<feature type="domain" description="Coenzyme PQQ synthesis protein F-like C-terminal lobe" evidence="13">
    <location>
        <begin position="930"/>
        <end position="992"/>
    </location>
</feature>
<dbReference type="Pfam" id="PF22456">
    <property type="entry name" value="PqqF-like_C_4"/>
    <property type="match status" value="1"/>
</dbReference>
<feature type="domain" description="Peptidase M16 middle/third" evidence="12">
    <location>
        <begin position="426"/>
        <end position="745"/>
    </location>
</feature>
<dbReference type="FunFam" id="3.30.830.10:FF:000012">
    <property type="entry name" value="Protease 3"/>
    <property type="match status" value="1"/>
</dbReference>
<evidence type="ECO:0000256" key="7">
    <source>
        <dbReference type="ARBA" id="ARBA00023049"/>
    </source>
</evidence>
<evidence type="ECO:0000259" key="13">
    <source>
        <dbReference type="Pfam" id="PF22456"/>
    </source>
</evidence>
<dbReference type="PANTHER" id="PTHR43690:SF18">
    <property type="entry name" value="INSULIN-DEGRADING ENZYME-RELATED"/>
    <property type="match status" value="1"/>
</dbReference>
<dbReference type="Gene3D" id="3.30.830.10">
    <property type="entry name" value="Metalloenzyme, LuxS/M16 peptidase-like"/>
    <property type="match status" value="4"/>
</dbReference>
<dbReference type="GO" id="GO:0051603">
    <property type="term" value="P:proteolysis involved in protein catabolic process"/>
    <property type="evidence" value="ECO:0007669"/>
    <property type="project" value="TreeGrafter"/>
</dbReference>
<evidence type="ECO:0000259" key="11">
    <source>
        <dbReference type="Pfam" id="PF05193"/>
    </source>
</evidence>
<dbReference type="GO" id="GO:0005829">
    <property type="term" value="C:cytosol"/>
    <property type="evidence" value="ECO:0007669"/>
    <property type="project" value="TreeGrafter"/>
</dbReference>
<name>A0AAD3CFQ6_9STRA</name>
<protein>
    <submittedName>
        <fullName evidence="14">Peptidase M16-domain-containing protein</fullName>
    </submittedName>
</protein>
<dbReference type="InterPro" id="IPR011249">
    <property type="entry name" value="Metalloenz_LuxS/M16"/>
</dbReference>
<dbReference type="GO" id="GO:0004222">
    <property type="term" value="F:metalloendopeptidase activity"/>
    <property type="evidence" value="ECO:0007669"/>
    <property type="project" value="InterPro"/>
</dbReference>
<dbReference type="PANTHER" id="PTHR43690">
    <property type="entry name" value="NARDILYSIN"/>
    <property type="match status" value="1"/>
</dbReference>
<comment type="caution">
    <text evidence="14">The sequence shown here is derived from an EMBL/GenBank/DDBJ whole genome shotgun (WGS) entry which is preliminary data.</text>
</comment>
<dbReference type="InterPro" id="IPR007863">
    <property type="entry name" value="Peptidase_M16_C"/>
</dbReference>
<keyword evidence="15" id="KW-1185">Reference proteome</keyword>
<evidence type="ECO:0000259" key="12">
    <source>
        <dbReference type="Pfam" id="PF16187"/>
    </source>
</evidence>
<dbReference type="PROSITE" id="PS00143">
    <property type="entry name" value="INSULINASE"/>
    <property type="match status" value="1"/>
</dbReference>
<evidence type="ECO:0000259" key="10">
    <source>
        <dbReference type="Pfam" id="PF00675"/>
    </source>
</evidence>
<evidence type="ECO:0000256" key="6">
    <source>
        <dbReference type="ARBA" id="ARBA00022833"/>
    </source>
</evidence>
<evidence type="ECO:0000256" key="4">
    <source>
        <dbReference type="ARBA" id="ARBA00022723"/>
    </source>
</evidence>
<dbReference type="InterPro" id="IPR032632">
    <property type="entry name" value="Peptidase_M16_M"/>
</dbReference>
<proteinExistence type="inferred from homology"/>
<comment type="cofactor">
    <cofactor evidence="1">
        <name>Zn(2+)</name>
        <dbReference type="ChEBI" id="CHEBI:29105"/>
    </cofactor>
</comment>
<evidence type="ECO:0000256" key="8">
    <source>
        <dbReference type="RuleBase" id="RU004447"/>
    </source>
</evidence>
<feature type="transmembrane region" description="Helical" evidence="9">
    <location>
        <begin position="1116"/>
        <end position="1133"/>
    </location>
</feature>
<keyword evidence="4" id="KW-0479">Metal-binding</keyword>
<dbReference type="InterPro" id="IPR054734">
    <property type="entry name" value="PqqF-like_C_4"/>
</dbReference>
<dbReference type="Pfam" id="PF16187">
    <property type="entry name" value="Peptidase_M16_M"/>
    <property type="match status" value="1"/>
</dbReference>
<keyword evidence="5" id="KW-0378">Hydrolase</keyword>
<evidence type="ECO:0000256" key="1">
    <source>
        <dbReference type="ARBA" id="ARBA00001947"/>
    </source>
</evidence>